<evidence type="ECO:0000256" key="2">
    <source>
        <dbReference type="ARBA" id="ARBA00022679"/>
    </source>
</evidence>
<evidence type="ECO:0000313" key="7">
    <source>
        <dbReference type="EMBL" id="GED06257.1"/>
    </source>
</evidence>
<evidence type="ECO:0000256" key="5">
    <source>
        <dbReference type="ARBA" id="ARBA00022840"/>
    </source>
</evidence>
<dbReference type="InterPro" id="IPR029056">
    <property type="entry name" value="Ribokinase-like"/>
</dbReference>
<dbReference type="PANTHER" id="PTHR43085:SF1">
    <property type="entry name" value="PSEUDOURIDINE KINASE-RELATED"/>
    <property type="match status" value="1"/>
</dbReference>
<feature type="domain" description="Carbohydrate kinase PfkB" evidence="6">
    <location>
        <begin position="1"/>
        <end position="296"/>
    </location>
</feature>
<organism evidence="7 8">
    <name type="scientific">Glutamicibacter uratoxydans</name>
    <name type="common">Arthrobacter uratoxydans</name>
    <dbReference type="NCBI Taxonomy" id="43667"/>
    <lineage>
        <taxon>Bacteria</taxon>
        <taxon>Bacillati</taxon>
        <taxon>Actinomycetota</taxon>
        <taxon>Actinomycetes</taxon>
        <taxon>Micrococcales</taxon>
        <taxon>Micrococcaceae</taxon>
        <taxon>Glutamicibacter</taxon>
    </lineage>
</organism>
<comment type="similarity">
    <text evidence="1">Belongs to the carbohydrate kinase PfkB family.</text>
</comment>
<evidence type="ECO:0000313" key="8">
    <source>
        <dbReference type="Proteomes" id="UP000316612"/>
    </source>
</evidence>
<dbReference type="Gene3D" id="3.40.1190.20">
    <property type="match status" value="1"/>
</dbReference>
<sequence>MSEVICLGETMAMVTPANGAPLHHAEQMTLAMGGAESNVALGLAAMGVTTSWVSRVGADDFGTRIITELKDSGVDTSLVAIDPNRPTGLYVKAPAHDQSPAKVLYYRAGSAASAMNPEFIHTEPLASALQQAKLIHLSGITAALSDSCARMMLELTTAPYGGTVCFDVNWRASLWKDRDPALLQQLANRADAVMVGIDEAELAFGTSDEQQIRNLLPDPSVLVLKNESTSAIALTEDGRFEVPSLNVDVVEPVGAGDSFAAGFLSGLLEGLSVPQALRRGHLAAACTLTVRADRGDLPPKHVIDQLLDLDDHQWSNVAVDASGITVLGEQIYRKGES</sequence>
<dbReference type="InterPro" id="IPR011611">
    <property type="entry name" value="PfkB_dom"/>
</dbReference>
<dbReference type="SUPFAM" id="SSF53613">
    <property type="entry name" value="Ribokinase-like"/>
    <property type="match status" value="1"/>
</dbReference>
<dbReference type="GO" id="GO:0005524">
    <property type="term" value="F:ATP binding"/>
    <property type="evidence" value="ECO:0007669"/>
    <property type="project" value="UniProtKB-KW"/>
</dbReference>
<keyword evidence="5" id="KW-0067">ATP-binding</keyword>
<keyword evidence="4 7" id="KW-0418">Kinase</keyword>
<keyword evidence="8" id="KW-1185">Reference proteome</keyword>
<evidence type="ECO:0000256" key="1">
    <source>
        <dbReference type="ARBA" id="ARBA00010688"/>
    </source>
</evidence>
<protein>
    <submittedName>
        <fullName evidence="7">Carbohydrate kinase</fullName>
    </submittedName>
</protein>
<proteinExistence type="inferred from homology"/>
<dbReference type="InterPro" id="IPR050306">
    <property type="entry name" value="PfkB_Carbo_kinase"/>
</dbReference>
<keyword evidence="2" id="KW-0808">Transferase</keyword>
<evidence type="ECO:0000259" key="6">
    <source>
        <dbReference type="Pfam" id="PF00294"/>
    </source>
</evidence>
<reference evidence="7 8" key="1">
    <citation type="submission" date="2019-06" db="EMBL/GenBank/DDBJ databases">
        <title>Whole genome shotgun sequence of Glutamicibacter uratoxydans NBRC 15515.</title>
        <authorList>
            <person name="Hosoyama A."/>
            <person name="Uohara A."/>
            <person name="Ohji S."/>
            <person name="Ichikawa N."/>
        </authorList>
    </citation>
    <scope>NUCLEOTIDE SEQUENCE [LARGE SCALE GENOMIC DNA]</scope>
    <source>
        <strain evidence="7 8">NBRC 15515</strain>
    </source>
</reference>
<dbReference type="AlphaFoldDB" id="A0A4Y4DNR6"/>
<dbReference type="RefSeq" id="WP_141364134.1">
    <property type="nucleotide sequence ID" value="NZ_BAAAJL010000011.1"/>
</dbReference>
<keyword evidence="3" id="KW-0547">Nucleotide-binding</keyword>
<accession>A0A4Y4DNR6</accession>
<dbReference type="Proteomes" id="UP000316612">
    <property type="component" value="Unassembled WGS sequence"/>
</dbReference>
<evidence type="ECO:0000256" key="4">
    <source>
        <dbReference type="ARBA" id="ARBA00022777"/>
    </source>
</evidence>
<name>A0A4Y4DNR6_GLUUR</name>
<dbReference type="Pfam" id="PF00294">
    <property type="entry name" value="PfkB"/>
    <property type="match status" value="1"/>
</dbReference>
<evidence type="ECO:0000256" key="3">
    <source>
        <dbReference type="ARBA" id="ARBA00022741"/>
    </source>
</evidence>
<comment type="caution">
    <text evidence="7">The sequence shown here is derived from an EMBL/GenBank/DDBJ whole genome shotgun (WGS) entry which is preliminary data.</text>
</comment>
<dbReference type="PANTHER" id="PTHR43085">
    <property type="entry name" value="HEXOKINASE FAMILY MEMBER"/>
    <property type="match status" value="1"/>
</dbReference>
<dbReference type="GO" id="GO:0016301">
    <property type="term" value="F:kinase activity"/>
    <property type="evidence" value="ECO:0007669"/>
    <property type="project" value="UniProtKB-KW"/>
</dbReference>
<dbReference type="EMBL" id="BJNY01000009">
    <property type="protein sequence ID" value="GED06257.1"/>
    <property type="molecule type" value="Genomic_DNA"/>
</dbReference>
<dbReference type="CDD" id="cd01166">
    <property type="entry name" value="KdgK"/>
    <property type="match status" value="1"/>
</dbReference>
<dbReference type="OrthoDB" id="9808601at2"/>
<gene>
    <name evidence="7" type="ORF">AUR04nite_17890</name>
</gene>